<accession>A0AA48L918</accession>
<reference evidence="2" key="1">
    <citation type="journal article" date="2023" name="BMC Genomics">
        <title>Chromosome-level genome assemblies of Cutaneotrichosporon spp. (Trichosporonales, Basidiomycota) reveal imbalanced evolution between nucleotide sequences and chromosome synteny.</title>
        <authorList>
            <person name="Kobayashi Y."/>
            <person name="Kayamori A."/>
            <person name="Aoki K."/>
            <person name="Shiwa Y."/>
            <person name="Matsutani M."/>
            <person name="Fujita N."/>
            <person name="Sugita T."/>
            <person name="Iwasaki W."/>
            <person name="Tanaka N."/>
            <person name="Takashima M."/>
        </authorList>
    </citation>
    <scope>NUCLEOTIDE SEQUENCE</scope>
    <source>
        <strain evidence="2">HIS019</strain>
    </source>
</reference>
<sequence length="258" mass="29712">MAYTNNYKAPSGEVETNCHLETKLEDYDFNFMFDVKQLRSDRVELRPFVPSLHAQPLLDGVKANPEIVHWLGLPADWTTLDDVCRWCESNGRRNPAMLRMAIYSAPLDRLDAPVEDYVFAGTASFLESNYENMMSEIGWICILKPFQRTHANTHMVGLMMHQILDTPEQGGWGLRRCQWKTNSLNMPSQAAALRMGYKYEGTLRAFVVLPPNREGAENGRPGVRGADRMQRDTWMASTVWQEWEAGVRQHVDKLMERR</sequence>
<dbReference type="AlphaFoldDB" id="A0AA48L918"/>
<gene>
    <name evidence="2" type="ORF">CcaverHIS019_0606710</name>
</gene>
<dbReference type="Pfam" id="PF13302">
    <property type="entry name" value="Acetyltransf_3"/>
    <property type="match status" value="1"/>
</dbReference>
<evidence type="ECO:0000313" key="3">
    <source>
        <dbReference type="Proteomes" id="UP001233271"/>
    </source>
</evidence>
<name>A0AA48L918_9TREE</name>
<dbReference type="PANTHER" id="PTHR43441">
    <property type="entry name" value="RIBOSOMAL-PROTEIN-SERINE ACETYLTRANSFERASE"/>
    <property type="match status" value="1"/>
</dbReference>
<protein>
    <recommendedName>
        <fullName evidence="1">N-acetyltransferase domain-containing protein</fullName>
    </recommendedName>
</protein>
<dbReference type="GO" id="GO:1990189">
    <property type="term" value="F:protein N-terminal-serine acetyltransferase activity"/>
    <property type="evidence" value="ECO:0007669"/>
    <property type="project" value="TreeGrafter"/>
</dbReference>
<dbReference type="SUPFAM" id="SSF55729">
    <property type="entry name" value="Acyl-CoA N-acyltransferases (Nat)"/>
    <property type="match status" value="1"/>
</dbReference>
<proteinExistence type="predicted"/>
<evidence type="ECO:0000313" key="2">
    <source>
        <dbReference type="EMBL" id="BEI94212.1"/>
    </source>
</evidence>
<dbReference type="GeneID" id="85498082"/>
<dbReference type="InterPro" id="IPR051908">
    <property type="entry name" value="Ribosomal_N-acetyltransferase"/>
</dbReference>
<dbReference type="Proteomes" id="UP001233271">
    <property type="component" value="Chromosome 6"/>
</dbReference>
<keyword evidence="3" id="KW-1185">Reference proteome</keyword>
<dbReference type="PANTHER" id="PTHR43441:SF5">
    <property type="entry name" value="FAMILY ACETYLTRANSFERASE, PUTATIVE-RELATED"/>
    <property type="match status" value="1"/>
</dbReference>
<dbReference type="GO" id="GO:0008999">
    <property type="term" value="F:protein-N-terminal-alanine acetyltransferase activity"/>
    <property type="evidence" value="ECO:0007669"/>
    <property type="project" value="TreeGrafter"/>
</dbReference>
<dbReference type="Gene3D" id="3.40.630.30">
    <property type="match status" value="1"/>
</dbReference>
<feature type="domain" description="N-acetyltransferase" evidence="1">
    <location>
        <begin position="42"/>
        <end position="198"/>
    </location>
</feature>
<dbReference type="RefSeq" id="XP_060459477.1">
    <property type="nucleotide sequence ID" value="XM_060603154.1"/>
</dbReference>
<dbReference type="InterPro" id="IPR016181">
    <property type="entry name" value="Acyl_CoA_acyltransferase"/>
</dbReference>
<dbReference type="KEGG" id="ccac:CcaHIS019_0606710"/>
<organism evidence="2 3">
    <name type="scientific">Cutaneotrichosporon cavernicola</name>
    <dbReference type="NCBI Taxonomy" id="279322"/>
    <lineage>
        <taxon>Eukaryota</taxon>
        <taxon>Fungi</taxon>
        <taxon>Dikarya</taxon>
        <taxon>Basidiomycota</taxon>
        <taxon>Agaricomycotina</taxon>
        <taxon>Tremellomycetes</taxon>
        <taxon>Trichosporonales</taxon>
        <taxon>Trichosporonaceae</taxon>
        <taxon>Cutaneotrichosporon</taxon>
    </lineage>
</organism>
<dbReference type="InterPro" id="IPR000182">
    <property type="entry name" value="GNAT_dom"/>
</dbReference>
<dbReference type="EMBL" id="AP028217">
    <property type="protein sequence ID" value="BEI94212.1"/>
    <property type="molecule type" value="Genomic_DNA"/>
</dbReference>
<evidence type="ECO:0000259" key="1">
    <source>
        <dbReference type="Pfam" id="PF13302"/>
    </source>
</evidence>